<accession>A0A839DV92</accession>
<proteinExistence type="predicted"/>
<gene>
    <name evidence="6" type="ORF">FHX42_001505</name>
</gene>
<keyword evidence="7" id="KW-1185">Reference proteome</keyword>
<protein>
    <submittedName>
        <fullName evidence="6">AcrR family transcriptional regulator</fullName>
    </submittedName>
</protein>
<sequence>MGILLGVAIRANMTPAGQRVLDVASRLFYRDGINSVGVALVAETAEVTKKTLYDCFGSKQKLVVDYLRHRHEIWWSHLEQCLAEAGRPRTLTLVDAYLTHPNLRINRGCAFLNAAAELPADHPGLDVIRDHKKAVRARLADLVAEDAPAVDSESVAEHVFLLLEGAIAHIGIDDHNNRVQQVRQLATTLLDNGHGDR</sequence>
<keyword evidence="1" id="KW-0805">Transcription regulation</keyword>
<dbReference type="InterPro" id="IPR001647">
    <property type="entry name" value="HTH_TetR"/>
</dbReference>
<evidence type="ECO:0000256" key="2">
    <source>
        <dbReference type="ARBA" id="ARBA00023125"/>
    </source>
</evidence>
<feature type="domain" description="HTH tetR-type" evidence="5">
    <location>
        <begin position="14"/>
        <end position="74"/>
    </location>
</feature>
<dbReference type="InterPro" id="IPR036271">
    <property type="entry name" value="Tet_transcr_reg_TetR-rel_C_sf"/>
</dbReference>
<dbReference type="Pfam" id="PF16925">
    <property type="entry name" value="TetR_C_13"/>
    <property type="match status" value="1"/>
</dbReference>
<dbReference type="PANTHER" id="PTHR30055">
    <property type="entry name" value="HTH-TYPE TRANSCRIPTIONAL REGULATOR RUTR"/>
    <property type="match status" value="1"/>
</dbReference>
<dbReference type="GO" id="GO:0000976">
    <property type="term" value="F:transcription cis-regulatory region binding"/>
    <property type="evidence" value="ECO:0007669"/>
    <property type="project" value="TreeGrafter"/>
</dbReference>
<dbReference type="InterPro" id="IPR009057">
    <property type="entry name" value="Homeodomain-like_sf"/>
</dbReference>
<evidence type="ECO:0000313" key="6">
    <source>
        <dbReference type="EMBL" id="MBA8824176.1"/>
    </source>
</evidence>
<dbReference type="InterPro" id="IPR011075">
    <property type="entry name" value="TetR_C"/>
</dbReference>
<keyword evidence="3" id="KW-0804">Transcription</keyword>
<dbReference type="GO" id="GO:0003700">
    <property type="term" value="F:DNA-binding transcription factor activity"/>
    <property type="evidence" value="ECO:0007669"/>
    <property type="project" value="TreeGrafter"/>
</dbReference>
<dbReference type="SUPFAM" id="SSF46689">
    <property type="entry name" value="Homeodomain-like"/>
    <property type="match status" value="1"/>
</dbReference>
<evidence type="ECO:0000256" key="1">
    <source>
        <dbReference type="ARBA" id="ARBA00023015"/>
    </source>
</evidence>
<dbReference type="PROSITE" id="PS50977">
    <property type="entry name" value="HTH_TETR_2"/>
    <property type="match status" value="1"/>
</dbReference>
<dbReference type="SUPFAM" id="SSF48498">
    <property type="entry name" value="Tetracyclin repressor-like, C-terminal domain"/>
    <property type="match status" value="1"/>
</dbReference>
<evidence type="ECO:0000256" key="4">
    <source>
        <dbReference type="PROSITE-ProRule" id="PRU00335"/>
    </source>
</evidence>
<comment type="caution">
    <text evidence="6">The sequence shown here is derived from an EMBL/GenBank/DDBJ whole genome shotgun (WGS) entry which is preliminary data.</text>
</comment>
<evidence type="ECO:0000256" key="3">
    <source>
        <dbReference type="ARBA" id="ARBA00023163"/>
    </source>
</evidence>
<dbReference type="InterPro" id="IPR050109">
    <property type="entry name" value="HTH-type_TetR-like_transc_reg"/>
</dbReference>
<dbReference type="Pfam" id="PF00440">
    <property type="entry name" value="TetR_N"/>
    <property type="match status" value="1"/>
</dbReference>
<dbReference type="Gene3D" id="1.10.357.10">
    <property type="entry name" value="Tetracycline Repressor, domain 2"/>
    <property type="match status" value="1"/>
</dbReference>
<reference evidence="6 7" key="1">
    <citation type="submission" date="2020-07" db="EMBL/GenBank/DDBJ databases">
        <title>Sequencing the genomes of 1000 actinobacteria strains.</title>
        <authorList>
            <person name="Klenk H.-P."/>
        </authorList>
    </citation>
    <scope>NUCLEOTIDE SEQUENCE [LARGE SCALE GENOMIC DNA]</scope>
    <source>
        <strain evidence="6 7">DSM 45975</strain>
    </source>
</reference>
<dbReference type="PRINTS" id="PR00455">
    <property type="entry name" value="HTHTETR"/>
</dbReference>
<dbReference type="AlphaFoldDB" id="A0A839DV92"/>
<organism evidence="6 7">
    <name type="scientific">Halosaccharopolyspora lacisalsi</name>
    <dbReference type="NCBI Taxonomy" id="1000566"/>
    <lineage>
        <taxon>Bacteria</taxon>
        <taxon>Bacillati</taxon>
        <taxon>Actinomycetota</taxon>
        <taxon>Actinomycetes</taxon>
        <taxon>Pseudonocardiales</taxon>
        <taxon>Pseudonocardiaceae</taxon>
        <taxon>Halosaccharopolyspora</taxon>
    </lineage>
</organism>
<keyword evidence="2 4" id="KW-0238">DNA-binding</keyword>
<dbReference type="PANTHER" id="PTHR30055:SF200">
    <property type="entry name" value="HTH-TYPE TRANSCRIPTIONAL REPRESSOR BDCR"/>
    <property type="match status" value="1"/>
</dbReference>
<dbReference type="EMBL" id="JACGWZ010000001">
    <property type="protein sequence ID" value="MBA8824176.1"/>
    <property type="molecule type" value="Genomic_DNA"/>
</dbReference>
<evidence type="ECO:0000259" key="5">
    <source>
        <dbReference type="PROSITE" id="PS50977"/>
    </source>
</evidence>
<name>A0A839DV92_9PSEU</name>
<evidence type="ECO:0000313" key="7">
    <source>
        <dbReference type="Proteomes" id="UP000569329"/>
    </source>
</evidence>
<feature type="DNA-binding region" description="H-T-H motif" evidence="4">
    <location>
        <begin position="37"/>
        <end position="56"/>
    </location>
</feature>
<dbReference type="Proteomes" id="UP000569329">
    <property type="component" value="Unassembled WGS sequence"/>
</dbReference>